<comment type="caution">
    <text evidence="1">The sequence shown here is derived from an EMBL/GenBank/DDBJ whole genome shotgun (WGS) entry which is preliminary data.</text>
</comment>
<organism evidence="1 2">
    <name type="scientific">Pseudomonas amygdali pv. eriobotryae</name>
    <dbReference type="NCBI Taxonomy" id="129137"/>
    <lineage>
        <taxon>Bacteria</taxon>
        <taxon>Pseudomonadati</taxon>
        <taxon>Pseudomonadota</taxon>
        <taxon>Gammaproteobacteria</taxon>
        <taxon>Pseudomonadales</taxon>
        <taxon>Pseudomonadaceae</taxon>
        <taxon>Pseudomonas</taxon>
        <taxon>Pseudomonas amygdali</taxon>
    </lineage>
</organism>
<sequence>MIDGIEQRWPFFRCPAVAKYEIGISVRRLSVDVQDIFGGHLVHAGQRAGVIEGQIGGIDV</sequence>
<dbReference type="Proteomes" id="UP000630864">
    <property type="component" value="Unassembled WGS sequence"/>
</dbReference>
<accession>A0A9P3AJR9</accession>
<evidence type="ECO:0000313" key="2">
    <source>
        <dbReference type="Proteomes" id="UP000630864"/>
    </source>
</evidence>
<dbReference type="AlphaFoldDB" id="A0A9P3AJR9"/>
<gene>
    <name evidence="1" type="ORF">PSE10A_53340</name>
</gene>
<dbReference type="EMBL" id="BMZW01000052">
    <property type="protein sequence ID" value="GFZ62823.1"/>
    <property type="molecule type" value="Genomic_DNA"/>
</dbReference>
<name>A0A9P3AJR9_PSEA0</name>
<evidence type="ECO:0000313" key="1">
    <source>
        <dbReference type="EMBL" id="GFZ62823.1"/>
    </source>
</evidence>
<protein>
    <submittedName>
        <fullName evidence="1">Uncharacterized protein</fullName>
    </submittedName>
</protein>
<reference evidence="1" key="1">
    <citation type="submission" date="2020-09" db="EMBL/GenBank/DDBJ databases">
        <title>Pseudomonas syringae pv. eriobotryae genome sequence causing loquat canker disease.</title>
        <authorList>
            <person name="Fukuda S."/>
            <person name="Tashiro H."/>
            <person name="Nagano Y."/>
        </authorList>
    </citation>
    <scope>NUCLEOTIDE SEQUENCE</scope>
    <source>
        <strain evidence="1">AM001</strain>
    </source>
</reference>
<proteinExistence type="predicted"/>